<dbReference type="GO" id="GO:0016787">
    <property type="term" value="F:hydrolase activity"/>
    <property type="evidence" value="ECO:0007669"/>
    <property type="project" value="UniProtKB-KW"/>
</dbReference>
<dbReference type="InterPro" id="IPR004843">
    <property type="entry name" value="Calcineurin-like_PHP"/>
</dbReference>
<dbReference type="PANTHER" id="PTHR30337:SF7">
    <property type="entry name" value="PHOSPHOESTERASE"/>
    <property type="match status" value="1"/>
</dbReference>
<dbReference type="Proteomes" id="UP000050961">
    <property type="component" value="Unassembled WGS sequence"/>
</dbReference>
<dbReference type="SUPFAM" id="SSF56300">
    <property type="entry name" value="Metallo-dependent phosphatases"/>
    <property type="match status" value="1"/>
</dbReference>
<dbReference type="PATRIC" id="fig|1423806.3.peg.1720"/>
<evidence type="ECO:0000259" key="2">
    <source>
        <dbReference type="Pfam" id="PF00149"/>
    </source>
</evidence>
<evidence type="ECO:0000313" key="3">
    <source>
        <dbReference type="EMBL" id="KRN05149.1"/>
    </source>
</evidence>
<organism evidence="3 4">
    <name type="scientific">Liquorilactobacillus sucicola DSM 21376 = JCM 15457</name>
    <dbReference type="NCBI Taxonomy" id="1423806"/>
    <lineage>
        <taxon>Bacteria</taxon>
        <taxon>Bacillati</taxon>
        <taxon>Bacillota</taxon>
        <taxon>Bacilli</taxon>
        <taxon>Lactobacillales</taxon>
        <taxon>Lactobacillaceae</taxon>
        <taxon>Liquorilactobacillus</taxon>
    </lineage>
</organism>
<keyword evidence="4" id="KW-1185">Reference proteome</keyword>
<evidence type="ECO:0000256" key="1">
    <source>
        <dbReference type="ARBA" id="ARBA00022801"/>
    </source>
</evidence>
<gene>
    <name evidence="3" type="ORF">FD15_GL001693</name>
</gene>
<name>A0A0R2DXR7_9LACO</name>
<dbReference type="STRING" id="1423806.FD15_GL001693"/>
<feature type="domain" description="Calcineurin-like phosphoesterase" evidence="2">
    <location>
        <begin position="5"/>
        <end position="199"/>
    </location>
</feature>
<dbReference type="eggNOG" id="COG0420">
    <property type="taxonomic scope" value="Bacteria"/>
</dbReference>
<keyword evidence="1" id="KW-0378">Hydrolase</keyword>
<comment type="caution">
    <text evidence="3">The sequence shown here is derived from an EMBL/GenBank/DDBJ whole genome shotgun (WGS) entry which is preliminary data.</text>
</comment>
<evidence type="ECO:0000313" key="4">
    <source>
        <dbReference type="Proteomes" id="UP000050961"/>
    </source>
</evidence>
<proteinExistence type="predicted"/>
<dbReference type="InterPro" id="IPR041796">
    <property type="entry name" value="Mre11_N"/>
</dbReference>
<dbReference type="Gene3D" id="3.60.21.10">
    <property type="match status" value="1"/>
</dbReference>
<protein>
    <submittedName>
        <fullName evidence="3">Metallophosphoesterase</fullName>
    </submittedName>
</protein>
<dbReference type="PANTHER" id="PTHR30337">
    <property type="entry name" value="COMPONENT OF ATP-DEPENDENT DSDNA EXONUCLEASE"/>
    <property type="match status" value="1"/>
</dbReference>
<dbReference type="InterPro" id="IPR029052">
    <property type="entry name" value="Metallo-depent_PP-like"/>
</dbReference>
<dbReference type="EMBL" id="AYZF01000017">
    <property type="protein sequence ID" value="KRN05149.1"/>
    <property type="molecule type" value="Genomic_DNA"/>
</dbReference>
<dbReference type="CDD" id="cd00840">
    <property type="entry name" value="MPP_Mre11_N"/>
    <property type="match status" value="1"/>
</dbReference>
<accession>A0A0R2DXR7</accession>
<dbReference type="AlphaFoldDB" id="A0A0R2DXR7"/>
<dbReference type="InterPro" id="IPR014576">
    <property type="entry name" value="Pesterase_YhaO"/>
</dbReference>
<dbReference type="PIRSF" id="PIRSF033091">
    <property type="entry name" value="Pesterase_YhaO"/>
    <property type="match status" value="1"/>
</dbReference>
<sequence>MMAVKFIHTADLHLDSPFEGLKSIPDNFAKRLYSASMTAFAEIVEAAIKRQVDFVLIAGDLYDSPHPSVAAQLFLQKEFLKLQQSEIPVYLCLGNHDFLNLENTTLVYPENVYVFPNQVTTKRFFVDGQSVSLTSFSYGKQWIEGQIDGFPLKGSERWHLGMVHGEISTDYKNAKYAPFSLTQLKSKNYDYWALGHIHKREVLSSTPLIIYPGNIQGKSIKETGVKGYYFVTDKDNKLVADFCPVAGIQWIEIPLEFEENDTFEKLKNKIENKLVEIKQNFSSVQAFIVRISLKASSDLEPSLKERIIKGVLLGQLQNDIQSDDNLFLYDVLLKNAQIQQNNFWDKEVESKAKELVFQRDNLYKLADNLVKYRFIDEHFIQSSITESIGNKAMTYLEEEMGGD</sequence>
<dbReference type="Pfam" id="PF00149">
    <property type="entry name" value="Metallophos"/>
    <property type="match status" value="1"/>
</dbReference>
<reference evidence="3 4" key="1">
    <citation type="journal article" date="2015" name="Genome Announc.">
        <title>Expanding the biotechnology potential of lactobacilli through comparative genomics of 213 strains and associated genera.</title>
        <authorList>
            <person name="Sun Z."/>
            <person name="Harris H.M."/>
            <person name="McCann A."/>
            <person name="Guo C."/>
            <person name="Argimon S."/>
            <person name="Zhang W."/>
            <person name="Yang X."/>
            <person name="Jeffery I.B."/>
            <person name="Cooney J.C."/>
            <person name="Kagawa T.F."/>
            <person name="Liu W."/>
            <person name="Song Y."/>
            <person name="Salvetti E."/>
            <person name="Wrobel A."/>
            <person name="Rasinkangas P."/>
            <person name="Parkhill J."/>
            <person name="Rea M.C."/>
            <person name="O'Sullivan O."/>
            <person name="Ritari J."/>
            <person name="Douillard F.P."/>
            <person name="Paul Ross R."/>
            <person name="Yang R."/>
            <person name="Briner A.E."/>
            <person name="Felis G.E."/>
            <person name="de Vos W.M."/>
            <person name="Barrangou R."/>
            <person name="Klaenhammer T.R."/>
            <person name="Caufield P.W."/>
            <person name="Cui Y."/>
            <person name="Zhang H."/>
            <person name="O'Toole P.W."/>
        </authorList>
    </citation>
    <scope>NUCLEOTIDE SEQUENCE [LARGE SCALE GENOMIC DNA]</scope>
    <source>
        <strain evidence="3 4">DSM 21376</strain>
    </source>
</reference>
<dbReference type="InterPro" id="IPR050535">
    <property type="entry name" value="DNA_Repair-Maintenance_Comp"/>
</dbReference>